<proteinExistence type="predicted"/>
<comment type="caution">
    <text evidence="2">The sequence shown here is derived from an EMBL/GenBank/DDBJ whole genome shotgun (WGS) entry which is preliminary data.</text>
</comment>
<reference evidence="2 3" key="1">
    <citation type="submission" date="2018-06" db="EMBL/GenBank/DDBJ databases">
        <title>Paenibacillus imtechensis sp. nov.</title>
        <authorList>
            <person name="Pinnaka A.K."/>
            <person name="Singh H."/>
            <person name="Kaur M."/>
        </authorList>
    </citation>
    <scope>NUCLEOTIDE SEQUENCE [LARGE SCALE GENOMIC DNA]</scope>
    <source>
        <strain evidence="2 3">SMB1</strain>
    </source>
</reference>
<feature type="chain" id="PRO_5015862211" description="DUF4179 domain-containing protein" evidence="1">
    <location>
        <begin position="27"/>
        <end position="323"/>
    </location>
</feature>
<dbReference type="OrthoDB" id="2820357at2"/>
<accession>A0A2W1LF14</accession>
<dbReference type="EMBL" id="QKRB01000028">
    <property type="protein sequence ID" value="PZD97279.1"/>
    <property type="molecule type" value="Genomic_DNA"/>
</dbReference>
<keyword evidence="1" id="KW-0732">Signal</keyword>
<evidence type="ECO:0000313" key="3">
    <source>
        <dbReference type="Proteomes" id="UP000249522"/>
    </source>
</evidence>
<organism evidence="2 3">
    <name type="scientific">Paenibacillus sambharensis</name>
    <dbReference type="NCBI Taxonomy" id="1803190"/>
    <lineage>
        <taxon>Bacteria</taxon>
        <taxon>Bacillati</taxon>
        <taxon>Bacillota</taxon>
        <taxon>Bacilli</taxon>
        <taxon>Bacillales</taxon>
        <taxon>Paenibacillaceae</taxon>
        <taxon>Paenibacillus</taxon>
    </lineage>
</organism>
<protein>
    <recommendedName>
        <fullName evidence="4">DUF4179 domain-containing protein</fullName>
    </recommendedName>
</protein>
<dbReference type="RefSeq" id="WP_111145137.1">
    <property type="nucleotide sequence ID" value="NZ_QKRB01000028.1"/>
</dbReference>
<gene>
    <name evidence="2" type="ORF">DNH61_02675</name>
</gene>
<dbReference type="Proteomes" id="UP000249522">
    <property type="component" value="Unassembled WGS sequence"/>
</dbReference>
<dbReference type="AlphaFoldDB" id="A0A2W1LF14"/>
<evidence type="ECO:0008006" key="4">
    <source>
        <dbReference type="Google" id="ProtNLM"/>
    </source>
</evidence>
<feature type="signal peptide" evidence="1">
    <location>
        <begin position="1"/>
        <end position="26"/>
    </location>
</feature>
<evidence type="ECO:0000256" key="1">
    <source>
        <dbReference type="SAM" id="SignalP"/>
    </source>
</evidence>
<keyword evidence="3" id="KW-1185">Reference proteome</keyword>
<evidence type="ECO:0000313" key="2">
    <source>
        <dbReference type="EMBL" id="PZD97279.1"/>
    </source>
</evidence>
<sequence>MKKKTKVLMIGAAVAAVSMFTVTAFASTTNTEGYKAFKEVLKANQMSEQVLESATLNGSFTVKVDGDTVLEADGTAKVKEAGDQQGVSSDFDFNLMGIERSGSVYSSGDDKLYLVDQTHGLHYQVVNLDDEHAGRYHEQPEDGDAEHRPMNKAEEALLDYLVGDLKDDFSVVNHADGSKTITFDVSKEEVPLTVRLLMDVASAAGKGEHQHPTATEVPAELELMKDIPFFQDFEGLNLEEQLPELTKDTAIEHVRLQLMVDADNRMQGVKGELEVSGKDEEGVTHRVKLVGAGGISGINKTTPDAYDAAGKTAEIIDAEAFQD</sequence>
<name>A0A2W1LF14_9BACL</name>